<feature type="signal peptide" evidence="4">
    <location>
        <begin position="1"/>
        <end position="23"/>
    </location>
</feature>
<dbReference type="Gene3D" id="2.30.29.30">
    <property type="entry name" value="Pleckstrin-homology domain (PH domain)/Phosphotyrosine-binding domain (PTB)"/>
    <property type="match status" value="1"/>
</dbReference>
<dbReference type="OMA" id="TKEPYMF"/>
<dbReference type="InterPro" id="IPR039360">
    <property type="entry name" value="Ras_GTPase"/>
</dbReference>
<evidence type="ECO:0000259" key="5">
    <source>
        <dbReference type="PROSITE" id="PS50018"/>
    </source>
</evidence>
<dbReference type="PROSITE" id="PS50018">
    <property type="entry name" value="RAS_GTPASE_ACTIV_2"/>
    <property type="match status" value="1"/>
</dbReference>
<dbReference type="EMBL" id="CAFZ01000170">
    <property type="protein sequence ID" value="CCA72548.1"/>
    <property type="molecule type" value="Genomic_DNA"/>
</dbReference>
<protein>
    <recommendedName>
        <fullName evidence="5">Ras-GAP domain-containing protein</fullName>
    </recommendedName>
</protein>
<dbReference type="InterPro" id="IPR008936">
    <property type="entry name" value="Rho_GTPase_activation_prot"/>
</dbReference>
<evidence type="ECO:0000256" key="4">
    <source>
        <dbReference type="SAM" id="SignalP"/>
    </source>
</evidence>
<dbReference type="Gene3D" id="1.10.506.10">
    <property type="entry name" value="GTPase Activation - p120gap, domain 1"/>
    <property type="match status" value="2"/>
</dbReference>
<evidence type="ECO:0000313" key="7">
    <source>
        <dbReference type="Proteomes" id="UP000007148"/>
    </source>
</evidence>
<dbReference type="InterPro" id="IPR001936">
    <property type="entry name" value="RasGAP_dom"/>
</dbReference>
<keyword evidence="2" id="KW-0597">Phosphoprotein</keyword>
<dbReference type="InterPro" id="IPR011993">
    <property type="entry name" value="PH-like_dom_sf"/>
</dbReference>
<feature type="domain" description="Ras-GAP" evidence="5">
    <location>
        <begin position="1353"/>
        <end position="1539"/>
    </location>
</feature>
<name>G4TML6_SERID</name>
<dbReference type="HOGENOM" id="CLU_000249_0_2_1"/>
<feature type="region of interest" description="Disordered" evidence="3">
    <location>
        <begin position="278"/>
        <end position="297"/>
    </location>
</feature>
<dbReference type="InterPro" id="IPR036865">
    <property type="entry name" value="CRAL-TRIO_dom_sf"/>
</dbReference>
<dbReference type="SUPFAM" id="SSF48350">
    <property type="entry name" value="GTPase activation domain, GAP"/>
    <property type="match status" value="1"/>
</dbReference>
<dbReference type="Pfam" id="PF13716">
    <property type="entry name" value="CRAL_TRIO_2"/>
    <property type="match status" value="1"/>
</dbReference>
<evidence type="ECO:0000256" key="2">
    <source>
        <dbReference type="ARBA" id="ARBA00022553"/>
    </source>
</evidence>
<reference evidence="6 7" key="1">
    <citation type="journal article" date="2011" name="PLoS Pathog.">
        <title>Endophytic Life Strategies Decoded by Genome and Transcriptome Analyses of the Mutualistic Root Symbiont Piriformospora indica.</title>
        <authorList>
            <person name="Zuccaro A."/>
            <person name="Lahrmann U."/>
            <person name="Guldener U."/>
            <person name="Langen G."/>
            <person name="Pfiffi S."/>
            <person name="Biedenkopf D."/>
            <person name="Wong P."/>
            <person name="Samans B."/>
            <person name="Grimm C."/>
            <person name="Basiewicz M."/>
            <person name="Murat C."/>
            <person name="Martin F."/>
            <person name="Kogel K.H."/>
        </authorList>
    </citation>
    <scope>NUCLEOTIDE SEQUENCE [LARGE SCALE GENOMIC DNA]</scope>
    <source>
        <strain evidence="6 7">DSM 11827</strain>
    </source>
</reference>
<evidence type="ECO:0000256" key="3">
    <source>
        <dbReference type="SAM" id="MobiDB-lite"/>
    </source>
</evidence>
<feature type="region of interest" description="Disordered" evidence="3">
    <location>
        <begin position="195"/>
        <end position="214"/>
    </location>
</feature>
<proteinExistence type="predicted"/>
<sequence>MILRGSQWLRTLTLSVNLASTFAGKGPARRVSLSSATLQMQSGPSTMARPLHRATESSTRAFNIDHSLAAGPQPAGPPPSFNANAPHEKIISAIINRIKTKLPYNSGTPVTVLEQDEAFNQAVTTLVHLARHRLDHITWTLCEMLDKMHGEAGHRENDLAYFQSQLLLAKILASAMYFRWESYKEDILNINERQPHSPVGARGGDTSEAASGWVDPPPLDDKVARYTMSVMVLFMKQTGSWGDRPKASGHIHSDTLYDYESIENHMSPPISAVKPTFTGNGSIHRKQTGSTTRRSGSIGGMVVPSSNGAFASSRIVTFSSPILASTVASVNALLSKYINKIIYFISASNWSVVFARIQQKIRIFASGSEEVHHDNTDMKLLSYCAMDQKRLVELFQELSSLLVSMKRDAQSSIALSLRNAIWNWINGFPEQFGETISSHRKLEGAPERVFDTLYQMMQDPGPLSTNRRIIWPTLAALLAISPERLRQSEVAMTGHVAGSRATNAYLPTVSSTLSLKDSKQSDIAMVCFLDLCKAAMCLPKSIDQSALRSLAPELASELRSRIMTPPQGIRPFYESSEPIDVNLYADILVAIFRFNAAEAIRSVFPVCLASKSDAVKTCVIRCLVTLVSEATRYETQPPIAPLRQNFARTVRAVFVGVLRDQERDPSLRQLHGRNAVKPTAKKYGTDFYSDSNLLLLTLLTLYRLDVSFYFHDMQERSELDVICDCVVLLSPQQDATIQATVAKSIHTLATGVMTMDPLAPIYPLARKHLKQIGLGVIIASASGAMMSRSNTECLRSYFSLINMVVSSKELGLLDVEGDTWSQEAIVQMRSLAVASGIHTLVASQLDIAVLASRTLRALSLSEVLPSKVPEIIFRGTEEYTKARHNMQALGDPSVPILGRAAFQRRCRKIMRSMDTPNAIQVIAWAEMYDCWIKITEKYLSAVKTNPSPPEDQKFEWQNVTLACAALSGGVFMERSAYGKVIAPFQPMLQYFVSDPMPERFRRASDYEELLRDFVASLVELLVHEDLVVRDVAKEALGSESQTKLYSMIIFQLDSVVSRLLDRRLPDWNPANTPILIEQAISVLRLIFDRIETIADGAQLNVDVTHIVLQLSAFLNSWSSSLNTIRIKIKFCNLCNSLFSKSDILALKKSVAMRNQLLDSIHQWVNVISMDWPMHERDAMLKLQADLDFSCIQAAATMLDRLRLQPLDGSGGLESGQAISSLFSKYLNFFVLALERTVPVEDALSDRGSAASKPVGPGSKEQGSVRELAILGISNMLSANMDAGIKHCLSFGYHDDPRMRATFILIFTRVLKQGARFDGVEPMVPRPGNRRLCEMVRGDLLLALAVCETCPVNEVDIMLPVMINIFDTRSTLVSLLRGLIDKEMTRSERPTELFRANTMCTRLLVSVAKVHGYSYLRMIIAPLLAEMAQNPTMDFDSTTLSDEEKTANLNNLKRMAQMFLDRITDSVALLPPLVREICAHIAEKVSIQWPESKYAVVGGFLFLRFINPSIVTPETIDLSAPPPVRRGLLLITKIIQNLANNVLFGREQFMMILNDFLEENILRVTQFLSDVVTLPEYDQEEAEEWHGSSYDEADAIVLHRFFHRFADKVGKELLGFSRMSMDDEASQTGKQTWDNLCSTLVEMGQPVTIPPPSKDMISQHQLYQEFMRTHEHRSKDLVRDLFYALPTPQGHSPVYALLLHRINVETVELDILTMHIFKTLASNNQPYDVIFDCTGFTSTSEIPLLWLRIFLERCPYDFVQNFSRAFILNANNAAMKFLRKLYHMSGGIALSKSCFAVSSIADLQQHLPDLQLQGSLRAADLDMEKSIIFEEVAQQSRHSIRLPISLIIYETYLRIVSFRSQPIWPGLECHVNEIILFSDIGDVYNISTGHEPNEFIVRRSRYGGTLYFSSLERDVIVHTIRMAKGKSRVENLHSYERTYSSGEVSATLLNISLLNLGSDEESLRNTAYDLATAVAASLNFDDSATLPVNGAFMPSSPLSVALHISDKLSVHSPNLTLDFIAEFARGYFKSSRSHRAICLQYLQPWIKNLSTTPDPANVSTIQPATKLRDSFRILIDLVVKDHELSPVAQRIVWTEVAKLEPGVISIALDELVRAASDGGIGSRRCELAAETMVVISSISAIGKTILRPSQALTASVAWNEVAAISRLALYAGYNTRVPAHNQLFVAETAHLITLLAGSGPVLMRTTIFGMAVNLAQSLYVSKADDPAVAPKLKQLLEDAHKPEVLSMFGLVANGPIGDYSLPDSTSDTLPIDTLEDLSRFMLKMISLGAQSSLGSNLINVWRARWMSLIISTAFHCSYIQSRAFVVMGVLATSDVDDDLLYQILVAFKNALAGSSDGDTSTSAGILRCITKVIPGTPHNGRYLSQIVWLAIALMEYGEVALFAEAADLLRVSLETLDKQGLLDNMTLASFFFEARSPLEEVALQIDDYVGLSFETNFSFSLAAIIFRGLRHPQKRVQTSSASVLRLLLKFAARSAPTTSNTSPEEKSIPPDALGYFLALLPTVCRASALQGLLKDAGVGSTWLHVAFRDADSDEASKARVPLQSLGINEDNTALLVATVLGTMLNSATSIDERETLLCLLADMSTVYPEVIEQIYESIQERIIHSFSNVTNPGILSAVGVIFRTSMLDVLPRNAQGPRLNGSASTIGTAEQAQPQNQASRVQLTLLEEMQMRGILAPHNFLPRQASAQLLHCMVELVTRIVE</sequence>
<dbReference type="InterPro" id="IPR016024">
    <property type="entry name" value="ARM-type_fold"/>
</dbReference>
<dbReference type="GO" id="GO:0005096">
    <property type="term" value="F:GTPase activator activity"/>
    <property type="evidence" value="ECO:0007669"/>
    <property type="project" value="UniProtKB-KW"/>
</dbReference>
<dbReference type="Gene3D" id="3.40.525.10">
    <property type="entry name" value="CRAL-TRIO lipid binding domain"/>
    <property type="match status" value="1"/>
</dbReference>
<accession>G4TML6</accession>
<dbReference type="Proteomes" id="UP000007148">
    <property type="component" value="Unassembled WGS sequence"/>
</dbReference>
<dbReference type="SUPFAM" id="SSF48371">
    <property type="entry name" value="ARM repeat"/>
    <property type="match status" value="2"/>
</dbReference>
<keyword evidence="1" id="KW-0343">GTPase activation</keyword>
<evidence type="ECO:0000256" key="1">
    <source>
        <dbReference type="ARBA" id="ARBA00022468"/>
    </source>
</evidence>
<dbReference type="eggNOG" id="KOG1826">
    <property type="taxonomic scope" value="Eukaryota"/>
</dbReference>
<dbReference type="OrthoDB" id="28245at2759"/>
<dbReference type="InParanoid" id="G4TML6"/>
<gene>
    <name evidence="6" type="ORF">PIIN_06485</name>
</gene>
<dbReference type="PANTHER" id="PTHR10194:SF142">
    <property type="entry name" value="NEUROFIBROMIN"/>
    <property type="match status" value="1"/>
</dbReference>
<dbReference type="STRING" id="1109443.G4TML6"/>
<keyword evidence="4" id="KW-0732">Signal</keyword>
<dbReference type="PANTHER" id="PTHR10194">
    <property type="entry name" value="RAS GTPASE-ACTIVATING PROTEINS"/>
    <property type="match status" value="1"/>
</dbReference>
<organism evidence="6 7">
    <name type="scientific">Serendipita indica (strain DSM 11827)</name>
    <name type="common">Root endophyte fungus</name>
    <name type="synonym">Piriformospora indica</name>
    <dbReference type="NCBI Taxonomy" id="1109443"/>
    <lineage>
        <taxon>Eukaryota</taxon>
        <taxon>Fungi</taxon>
        <taxon>Dikarya</taxon>
        <taxon>Basidiomycota</taxon>
        <taxon>Agaricomycotina</taxon>
        <taxon>Agaricomycetes</taxon>
        <taxon>Sebacinales</taxon>
        <taxon>Serendipitaceae</taxon>
        <taxon>Serendipita</taxon>
    </lineage>
</organism>
<dbReference type="Pfam" id="PF00616">
    <property type="entry name" value="RasGAP"/>
    <property type="match status" value="1"/>
</dbReference>
<feature type="chain" id="PRO_5003468646" description="Ras-GAP domain-containing protein" evidence="4">
    <location>
        <begin position="24"/>
        <end position="2721"/>
    </location>
</feature>
<comment type="caution">
    <text evidence="6">The sequence shown here is derived from an EMBL/GenBank/DDBJ whole genome shotgun (WGS) entry which is preliminary data.</text>
</comment>
<evidence type="ECO:0000313" key="6">
    <source>
        <dbReference type="EMBL" id="CCA72548.1"/>
    </source>
</evidence>
<dbReference type="CDD" id="cd05392">
    <property type="entry name" value="RasGAP_Neurofibromin_like"/>
    <property type="match status" value="1"/>
</dbReference>
<keyword evidence="7" id="KW-1185">Reference proteome</keyword>
<dbReference type="InterPro" id="IPR001251">
    <property type="entry name" value="CRAL-TRIO_dom"/>
</dbReference>
<dbReference type="SMART" id="SM00323">
    <property type="entry name" value="RasGAP"/>
    <property type="match status" value="1"/>
</dbReference>